<feature type="transmembrane region" description="Helical" evidence="8">
    <location>
        <begin position="173"/>
        <end position="198"/>
    </location>
</feature>
<dbReference type="Pfam" id="PF19040">
    <property type="entry name" value="SGNH"/>
    <property type="match status" value="1"/>
</dbReference>
<evidence type="ECO:0000313" key="12">
    <source>
        <dbReference type="Proteomes" id="UP000057158"/>
    </source>
</evidence>
<evidence type="ECO:0000259" key="10">
    <source>
        <dbReference type="Pfam" id="PF19040"/>
    </source>
</evidence>
<feature type="transmembrane region" description="Helical" evidence="8">
    <location>
        <begin position="80"/>
        <end position="99"/>
    </location>
</feature>
<protein>
    <submittedName>
        <fullName evidence="11">Acyltransferase 3</fullName>
    </submittedName>
</protein>
<accession>A0A0M4D277</accession>
<evidence type="ECO:0000256" key="6">
    <source>
        <dbReference type="ARBA" id="ARBA00023136"/>
    </source>
</evidence>
<feature type="transmembrane region" description="Helical" evidence="8">
    <location>
        <begin position="356"/>
        <end position="375"/>
    </location>
</feature>
<dbReference type="InterPro" id="IPR050879">
    <property type="entry name" value="Acyltransferase_3"/>
</dbReference>
<feature type="transmembrane region" description="Helical" evidence="8">
    <location>
        <begin position="150"/>
        <end position="166"/>
    </location>
</feature>
<evidence type="ECO:0000256" key="2">
    <source>
        <dbReference type="ARBA" id="ARBA00022475"/>
    </source>
</evidence>
<dbReference type="OrthoDB" id="5501619at2"/>
<dbReference type="AlphaFoldDB" id="A0A0M4D277"/>
<evidence type="ECO:0000256" key="7">
    <source>
        <dbReference type="ARBA" id="ARBA00023315"/>
    </source>
</evidence>
<organism evidence="11 12">
    <name type="scientific">Desulfuromonas soudanensis</name>
    <dbReference type="NCBI Taxonomy" id="1603606"/>
    <lineage>
        <taxon>Bacteria</taxon>
        <taxon>Pseudomonadati</taxon>
        <taxon>Thermodesulfobacteriota</taxon>
        <taxon>Desulfuromonadia</taxon>
        <taxon>Desulfuromonadales</taxon>
        <taxon>Desulfuromonadaceae</taxon>
        <taxon>Desulfuromonas</taxon>
    </lineage>
</organism>
<keyword evidence="5 8" id="KW-1133">Transmembrane helix</keyword>
<evidence type="ECO:0000256" key="8">
    <source>
        <dbReference type="SAM" id="Phobius"/>
    </source>
</evidence>
<feature type="transmembrane region" description="Helical" evidence="8">
    <location>
        <begin position="322"/>
        <end position="340"/>
    </location>
</feature>
<dbReference type="Gene3D" id="3.40.50.1110">
    <property type="entry name" value="SGNH hydrolase"/>
    <property type="match status" value="1"/>
</dbReference>
<dbReference type="GO" id="GO:0016747">
    <property type="term" value="F:acyltransferase activity, transferring groups other than amino-acyl groups"/>
    <property type="evidence" value="ECO:0007669"/>
    <property type="project" value="InterPro"/>
</dbReference>
<dbReference type="PANTHER" id="PTHR23028">
    <property type="entry name" value="ACETYLTRANSFERASE"/>
    <property type="match status" value="1"/>
</dbReference>
<dbReference type="STRING" id="1603606.DSOUD_2270"/>
<dbReference type="GO" id="GO:0005886">
    <property type="term" value="C:plasma membrane"/>
    <property type="evidence" value="ECO:0007669"/>
    <property type="project" value="UniProtKB-SubCell"/>
</dbReference>
<evidence type="ECO:0000256" key="5">
    <source>
        <dbReference type="ARBA" id="ARBA00022989"/>
    </source>
</evidence>
<dbReference type="InterPro" id="IPR036514">
    <property type="entry name" value="SGNH_hydro_sf"/>
</dbReference>
<feature type="domain" description="SGNH" evidence="10">
    <location>
        <begin position="400"/>
        <end position="595"/>
    </location>
</feature>
<keyword evidence="2" id="KW-1003">Cell membrane</keyword>
<feature type="transmembrane region" description="Helical" evidence="8">
    <location>
        <begin position="35"/>
        <end position="59"/>
    </location>
</feature>
<dbReference type="GO" id="GO:0009103">
    <property type="term" value="P:lipopolysaccharide biosynthetic process"/>
    <property type="evidence" value="ECO:0007669"/>
    <property type="project" value="TreeGrafter"/>
</dbReference>
<dbReference type="InterPro" id="IPR043968">
    <property type="entry name" value="SGNH"/>
</dbReference>
<keyword evidence="3 11" id="KW-0808">Transferase</keyword>
<dbReference type="PATRIC" id="fig|1603606.3.peg.2455"/>
<proteinExistence type="predicted"/>
<feature type="domain" description="Acyltransferase 3" evidence="9">
    <location>
        <begin position="14"/>
        <end position="333"/>
    </location>
</feature>
<evidence type="ECO:0000256" key="3">
    <source>
        <dbReference type="ARBA" id="ARBA00022679"/>
    </source>
</evidence>
<name>A0A0M4D277_9BACT</name>
<evidence type="ECO:0000256" key="1">
    <source>
        <dbReference type="ARBA" id="ARBA00004651"/>
    </source>
</evidence>
<dbReference type="KEGG" id="des:DSOUD_2270"/>
<evidence type="ECO:0000256" key="4">
    <source>
        <dbReference type="ARBA" id="ARBA00022692"/>
    </source>
</evidence>
<dbReference type="GO" id="GO:0016788">
    <property type="term" value="F:hydrolase activity, acting on ester bonds"/>
    <property type="evidence" value="ECO:0007669"/>
    <property type="project" value="UniProtKB-ARBA"/>
</dbReference>
<evidence type="ECO:0000313" key="11">
    <source>
        <dbReference type="EMBL" id="ALC17034.1"/>
    </source>
</evidence>
<sequence length="619" mass="69543">MSQNQVAHLKYRPDIDGLRAVAVLSVFFFHLNHQWLPGGFVGVDIFFVISGYLITSVLYNDCKTGRFNLNRFYQRRVARIFPALFTVALATLVGAAYIYTPQDFASTGAALVAATLSLANVKFMMQGDYFHISQDAQPFLHYWSLSVEEQFYLIFPLFLFLIFRYARRYLVPILLLLGIGSLFTCVILTQIKPIWAFYLLPTRAWELCAGCLLAVTPLTTINGRFVRIPHWLPALGLLLIGCSFVLLHEGPQFPGWQAVLPVVGTVAIIWPRETLHGPVARFLSARPMVNIGKLSYSLYLWHWPVFSLIDYRLYLMLDEMRLVLKISLSLLLTILTYHFIENPARTFLNRPQSRRVAYVALGAVLVLCVPLGLSVRQNNFVDAEISDVAKGGLEFPGNIGAATVVLMGDSNGSMYGKEIKRICSELGYKLNVISVSAGDSLPERKTDSSQLWRDSLDAVSKIKPDYLLVANSWSGKLRNDPKRLVVALDKLKPYAGQIILLNQPPILPKIANRKSIREGARPPFLENTDVRAERLKVNEFLINMQTSGVSVVDISRHFEGKNGEVLFLDEHGRILYHDPGHLSGYGAEKVHDVLKQALRERPAGSDPRNDLKLFGKVPI</sequence>
<keyword evidence="7 11" id="KW-0012">Acyltransferase</keyword>
<keyword evidence="6 8" id="KW-0472">Membrane</keyword>
<dbReference type="RefSeq" id="WP_157671847.1">
    <property type="nucleotide sequence ID" value="NZ_CP010802.1"/>
</dbReference>
<gene>
    <name evidence="11" type="ORF">DSOUD_2270</name>
</gene>
<dbReference type="Proteomes" id="UP000057158">
    <property type="component" value="Chromosome"/>
</dbReference>
<dbReference type="EMBL" id="CP010802">
    <property type="protein sequence ID" value="ALC17034.1"/>
    <property type="molecule type" value="Genomic_DNA"/>
</dbReference>
<dbReference type="PANTHER" id="PTHR23028:SF53">
    <property type="entry name" value="ACYL_TRANSF_3 DOMAIN-CONTAINING PROTEIN"/>
    <property type="match status" value="1"/>
</dbReference>
<keyword evidence="4 8" id="KW-0812">Transmembrane</keyword>
<comment type="subcellular location">
    <subcellularLocation>
        <location evidence="1">Cell membrane</location>
        <topology evidence="1">Multi-pass membrane protein</topology>
    </subcellularLocation>
</comment>
<keyword evidence="12" id="KW-1185">Reference proteome</keyword>
<evidence type="ECO:0000259" key="9">
    <source>
        <dbReference type="Pfam" id="PF01757"/>
    </source>
</evidence>
<reference evidence="11 12" key="1">
    <citation type="submission" date="2015-07" db="EMBL/GenBank/DDBJ databases">
        <title>Isolation and Genomic Characterization of a Novel Halophilic Metal-Reducing Deltaproteobacterium from the Deep Subsurface.</title>
        <authorList>
            <person name="Badalamenti J.P."/>
            <person name="Summers Z.M."/>
            <person name="Gralnick J.A."/>
            <person name="Bond D.R."/>
        </authorList>
    </citation>
    <scope>NUCLEOTIDE SEQUENCE [LARGE SCALE GENOMIC DNA]</scope>
    <source>
        <strain evidence="11 12">WTL</strain>
    </source>
</reference>
<dbReference type="InterPro" id="IPR002656">
    <property type="entry name" value="Acyl_transf_3_dom"/>
</dbReference>
<feature type="transmembrane region" description="Helical" evidence="8">
    <location>
        <begin position="228"/>
        <end position="247"/>
    </location>
</feature>
<dbReference type="Pfam" id="PF01757">
    <property type="entry name" value="Acyl_transf_3"/>
    <property type="match status" value="1"/>
</dbReference>